<gene>
    <name evidence="3" type="ORF">LZC95_48240</name>
</gene>
<dbReference type="EMBL" id="CP089982">
    <property type="protein sequence ID" value="WXA94224.1"/>
    <property type="molecule type" value="Genomic_DNA"/>
</dbReference>
<evidence type="ECO:0000259" key="2">
    <source>
        <dbReference type="Pfam" id="PF12697"/>
    </source>
</evidence>
<accession>A0ABZ2KBG1</accession>
<sequence length="260" mass="27988">MKYHRLALALVFSVAALTHVPSAEAAPSTTRIKNIVLVHGAFVDGSGWRPVYDLLARDGYNVTVVQQPLSGLDEDVAATKRALDRQDGPSLLVAHSYGGAIITEAGNDARVAGLVYIAAHAPDEGETETGNGQRYPAAGRDAITKTPDGYTFIDPARYHAEFAADLPAAEAEFEARSQMFTAGKVFSTPIVDPAWKKKPSWYMVAQADRIISPDLERMYAARAHSYKVEIPGASHSVYRSHPWEVASLIELAARTAPSGG</sequence>
<feature type="domain" description="AB hydrolase-1" evidence="2">
    <location>
        <begin position="35"/>
        <end position="244"/>
    </location>
</feature>
<reference evidence="3 4" key="1">
    <citation type="submission" date="2021-12" db="EMBL/GenBank/DDBJ databases">
        <title>Discovery of the Pendulisporaceae a myxobacterial family with distinct sporulation behavior and unique specialized metabolism.</title>
        <authorList>
            <person name="Garcia R."/>
            <person name="Popoff A."/>
            <person name="Bader C.D."/>
            <person name="Loehr J."/>
            <person name="Walesch S."/>
            <person name="Walt C."/>
            <person name="Boldt J."/>
            <person name="Bunk B."/>
            <person name="Haeckl F.J.F.P.J."/>
            <person name="Gunesch A.P."/>
            <person name="Birkelbach J."/>
            <person name="Nuebel U."/>
            <person name="Pietschmann T."/>
            <person name="Bach T."/>
            <person name="Mueller R."/>
        </authorList>
    </citation>
    <scope>NUCLEOTIDE SEQUENCE [LARGE SCALE GENOMIC DNA]</scope>
    <source>
        <strain evidence="3 4">MSr12523</strain>
    </source>
</reference>
<keyword evidence="1" id="KW-0732">Signal</keyword>
<protein>
    <submittedName>
        <fullName evidence="3">Alpha/beta hydrolase</fullName>
    </submittedName>
</protein>
<dbReference type="RefSeq" id="WP_394844826.1">
    <property type="nucleotide sequence ID" value="NZ_CP089982.1"/>
</dbReference>
<evidence type="ECO:0000313" key="3">
    <source>
        <dbReference type="EMBL" id="WXA94224.1"/>
    </source>
</evidence>
<dbReference type="PANTHER" id="PTHR37017:SF11">
    <property type="entry name" value="ESTERASE_LIPASE_THIOESTERASE DOMAIN-CONTAINING PROTEIN"/>
    <property type="match status" value="1"/>
</dbReference>
<name>A0ABZ2KBG1_9BACT</name>
<dbReference type="InterPro" id="IPR000073">
    <property type="entry name" value="AB_hydrolase_1"/>
</dbReference>
<organism evidence="3 4">
    <name type="scientific">Pendulispora brunnea</name>
    <dbReference type="NCBI Taxonomy" id="2905690"/>
    <lineage>
        <taxon>Bacteria</taxon>
        <taxon>Pseudomonadati</taxon>
        <taxon>Myxococcota</taxon>
        <taxon>Myxococcia</taxon>
        <taxon>Myxococcales</taxon>
        <taxon>Sorangiineae</taxon>
        <taxon>Pendulisporaceae</taxon>
        <taxon>Pendulispora</taxon>
    </lineage>
</organism>
<dbReference type="InterPro" id="IPR029058">
    <property type="entry name" value="AB_hydrolase_fold"/>
</dbReference>
<evidence type="ECO:0000313" key="4">
    <source>
        <dbReference type="Proteomes" id="UP001379533"/>
    </source>
</evidence>
<keyword evidence="4" id="KW-1185">Reference proteome</keyword>
<evidence type="ECO:0000256" key="1">
    <source>
        <dbReference type="SAM" id="SignalP"/>
    </source>
</evidence>
<feature type="signal peptide" evidence="1">
    <location>
        <begin position="1"/>
        <end position="25"/>
    </location>
</feature>
<dbReference type="Pfam" id="PF12697">
    <property type="entry name" value="Abhydrolase_6"/>
    <property type="match status" value="1"/>
</dbReference>
<proteinExistence type="predicted"/>
<dbReference type="GO" id="GO:0016787">
    <property type="term" value="F:hydrolase activity"/>
    <property type="evidence" value="ECO:0007669"/>
    <property type="project" value="UniProtKB-KW"/>
</dbReference>
<keyword evidence="3" id="KW-0378">Hydrolase</keyword>
<dbReference type="InterPro" id="IPR052897">
    <property type="entry name" value="Sec-Metab_Biosynth_Hydrolase"/>
</dbReference>
<dbReference type="PANTHER" id="PTHR37017">
    <property type="entry name" value="AB HYDROLASE-1 DOMAIN-CONTAINING PROTEIN-RELATED"/>
    <property type="match status" value="1"/>
</dbReference>
<feature type="chain" id="PRO_5047275150" evidence="1">
    <location>
        <begin position="26"/>
        <end position="260"/>
    </location>
</feature>
<dbReference type="Gene3D" id="3.40.50.1820">
    <property type="entry name" value="alpha/beta hydrolase"/>
    <property type="match status" value="1"/>
</dbReference>
<dbReference type="Proteomes" id="UP001379533">
    <property type="component" value="Chromosome"/>
</dbReference>
<dbReference type="SUPFAM" id="SSF53474">
    <property type="entry name" value="alpha/beta-Hydrolases"/>
    <property type="match status" value="1"/>
</dbReference>